<dbReference type="Proteomes" id="UP000030653">
    <property type="component" value="Unassembled WGS sequence"/>
</dbReference>
<evidence type="ECO:0000313" key="2">
    <source>
        <dbReference type="EMBL" id="EJU02900.1"/>
    </source>
</evidence>
<dbReference type="GeneID" id="63687630"/>
<name>M5G3W2_DACPD</name>
<protein>
    <submittedName>
        <fullName evidence="2">Uncharacterized protein</fullName>
    </submittedName>
</protein>
<dbReference type="RefSeq" id="XP_040629794.1">
    <property type="nucleotide sequence ID" value="XM_040772568.1"/>
</dbReference>
<feature type="region of interest" description="Disordered" evidence="1">
    <location>
        <begin position="45"/>
        <end position="64"/>
    </location>
</feature>
<proteinExistence type="predicted"/>
<gene>
    <name evidence="2" type="ORF">DACRYDRAFT_21844</name>
</gene>
<accession>M5G3W2</accession>
<keyword evidence="3" id="KW-1185">Reference proteome</keyword>
<organism evidence="2 3">
    <name type="scientific">Dacryopinax primogenitus (strain DJM 731)</name>
    <name type="common">Brown rot fungus</name>
    <dbReference type="NCBI Taxonomy" id="1858805"/>
    <lineage>
        <taxon>Eukaryota</taxon>
        <taxon>Fungi</taxon>
        <taxon>Dikarya</taxon>
        <taxon>Basidiomycota</taxon>
        <taxon>Agaricomycotina</taxon>
        <taxon>Dacrymycetes</taxon>
        <taxon>Dacrymycetales</taxon>
        <taxon>Dacrymycetaceae</taxon>
        <taxon>Dacryopinax</taxon>
    </lineage>
</organism>
<evidence type="ECO:0000256" key="1">
    <source>
        <dbReference type="SAM" id="MobiDB-lite"/>
    </source>
</evidence>
<evidence type="ECO:0000313" key="3">
    <source>
        <dbReference type="Proteomes" id="UP000030653"/>
    </source>
</evidence>
<sequence length="64" mass="6776">MGISASWGKSSATVDFETLASAGCSAYHRRSPHTEVRAGLEVENLETGAHTPYGSGFPKFSESD</sequence>
<dbReference type="AlphaFoldDB" id="M5G3W2"/>
<dbReference type="HOGENOM" id="CLU_2867606_0_0_1"/>
<dbReference type="EMBL" id="JH795861">
    <property type="protein sequence ID" value="EJU02900.1"/>
    <property type="molecule type" value="Genomic_DNA"/>
</dbReference>
<reference evidence="2 3" key="1">
    <citation type="journal article" date="2012" name="Science">
        <title>The Paleozoic origin of enzymatic lignin decomposition reconstructed from 31 fungal genomes.</title>
        <authorList>
            <person name="Floudas D."/>
            <person name="Binder M."/>
            <person name="Riley R."/>
            <person name="Barry K."/>
            <person name="Blanchette R.A."/>
            <person name="Henrissat B."/>
            <person name="Martinez A.T."/>
            <person name="Otillar R."/>
            <person name="Spatafora J.W."/>
            <person name="Yadav J.S."/>
            <person name="Aerts A."/>
            <person name="Benoit I."/>
            <person name="Boyd A."/>
            <person name="Carlson A."/>
            <person name="Copeland A."/>
            <person name="Coutinho P.M."/>
            <person name="de Vries R.P."/>
            <person name="Ferreira P."/>
            <person name="Findley K."/>
            <person name="Foster B."/>
            <person name="Gaskell J."/>
            <person name="Glotzer D."/>
            <person name="Gorecki P."/>
            <person name="Heitman J."/>
            <person name="Hesse C."/>
            <person name="Hori C."/>
            <person name="Igarashi K."/>
            <person name="Jurgens J.A."/>
            <person name="Kallen N."/>
            <person name="Kersten P."/>
            <person name="Kohler A."/>
            <person name="Kuees U."/>
            <person name="Kumar T.K.A."/>
            <person name="Kuo A."/>
            <person name="LaButti K."/>
            <person name="Larrondo L.F."/>
            <person name="Lindquist E."/>
            <person name="Ling A."/>
            <person name="Lombard V."/>
            <person name="Lucas S."/>
            <person name="Lundell T."/>
            <person name="Martin R."/>
            <person name="McLaughlin D.J."/>
            <person name="Morgenstern I."/>
            <person name="Morin E."/>
            <person name="Murat C."/>
            <person name="Nagy L.G."/>
            <person name="Nolan M."/>
            <person name="Ohm R.A."/>
            <person name="Patyshakuliyeva A."/>
            <person name="Rokas A."/>
            <person name="Ruiz-Duenas F.J."/>
            <person name="Sabat G."/>
            <person name="Salamov A."/>
            <person name="Samejima M."/>
            <person name="Schmutz J."/>
            <person name="Slot J.C."/>
            <person name="St John F."/>
            <person name="Stenlid J."/>
            <person name="Sun H."/>
            <person name="Sun S."/>
            <person name="Syed K."/>
            <person name="Tsang A."/>
            <person name="Wiebenga A."/>
            <person name="Young D."/>
            <person name="Pisabarro A."/>
            <person name="Eastwood D.C."/>
            <person name="Martin F."/>
            <person name="Cullen D."/>
            <person name="Grigoriev I.V."/>
            <person name="Hibbett D.S."/>
        </authorList>
    </citation>
    <scope>NUCLEOTIDE SEQUENCE [LARGE SCALE GENOMIC DNA]</scope>
    <source>
        <strain evidence="2 3">DJM-731 SS1</strain>
    </source>
</reference>